<dbReference type="PANTHER" id="PTHR45580:SF6">
    <property type="entry name" value="CARBOXYLESTERASE TYPE B DOMAIN-CONTAINING PROTEIN"/>
    <property type="match status" value="1"/>
</dbReference>
<dbReference type="InterPro" id="IPR029058">
    <property type="entry name" value="AB_hydrolase_fold"/>
</dbReference>
<protein>
    <submittedName>
        <fullName evidence="4">Esterase 6-like</fullName>
    </submittedName>
</protein>
<evidence type="ECO:0000256" key="1">
    <source>
        <dbReference type="ARBA" id="ARBA00023180"/>
    </source>
</evidence>
<organism evidence="4">
    <name type="scientific">Diabrotica virgifera virgifera</name>
    <name type="common">western corn rootworm</name>
    <dbReference type="NCBI Taxonomy" id="50390"/>
    <lineage>
        <taxon>Eukaryota</taxon>
        <taxon>Metazoa</taxon>
        <taxon>Ecdysozoa</taxon>
        <taxon>Arthropoda</taxon>
        <taxon>Hexapoda</taxon>
        <taxon>Insecta</taxon>
        <taxon>Pterygota</taxon>
        <taxon>Neoptera</taxon>
        <taxon>Endopterygota</taxon>
        <taxon>Coleoptera</taxon>
        <taxon>Polyphaga</taxon>
        <taxon>Cucujiformia</taxon>
        <taxon>Chrysomeloidea</taxon>
        <taxon>Chrysomelidae</taxon>
        <taxon>Galerucinae</taxon>
        <taxon>Diabroticina</taxon>
        <taxon>Diabroticites</taxon>
        <taxon>Diabrotica</taxon>
    </lineage>
</organism>
<feature type="signal peptide" evidence="2">
    <location>
        <begin position="1"/>
        <end position="18"/>
    </location>
</feature>
<evidence type="ECO:0000256" key="2">
    <source>
        <dbReference type="SAM" id="SignalP"/>
    </source>
</evidence>
<feature type="domain" description="Carboxylesterase type B" evidence="3">
    <location>
        <begin position="20"/>
        <end position="65"/>
    </location>
</feature>
<proteinExistence type="predicted"/>
<accession>A0A6P7G2B5</accession>
<reference evidence="4" key="1">
    <citation type="submission" date="2025-08" db="UniProtKB">
        <authorList>
            <consortium name="RefSeq"/>
        </authorList>
    </citation>
    <scope>IDENTIFICATION</scope>
    <source>
        <tissue evidence="4">Whole insect</tissue>
    </source>
</reference>
<keyword evidence="1" id="KW-0325">Glycoprotein</keyword>
<feature type="chain" id="PRO_5028259111" evidence="2">
    <location>
        <begin position="19"/>
        <end position="76"/>
    </location>
</feature>
<dbReference type="AlphaFoldDB" id="A0A6P7G2B5"/>
<dbReference type="Pfam" id="PF00135">
    <property type="entry name" value="COesterase"/>
    <property type="match status" value="1"/>
</dbReference>
<dbReference type="SUPFAM" id="SSF53474">
    <property type="entry name" value="alpha/beta-Hydrolases"/>
    <property type="match status" value="1"/>
</dbReference>
<dbReference type="InParanoid" id="A0A6P7G2B5"/>
<evidence type="ECO:0000259" key="3">
    <source>
        <dbReference type="Pfam" id="PF00135"/>
    </source>
</evidence>
<dbReference type="InterPro" id="IPR002018">
    <property type="entry name" value="CarbesteraseB"/>
</dbReference>
<gene>
    <name evidence="4" type="primary">LOC114333508</name>
</gene>
<keyword evidence="2" id="KW-0732">Signal</keyword>
<sequence>MRLFYFLGLFSLLFCINAEIIVTTPNGKIRGRQEYSQRGISFFAFQQIPFAKPPVGSLRFKVSSIEEQNFIDIRSP</sequence>
<dbReference type="Gene3D" id="3.40.50.1820">
    <property type="entry name" value="alpha/beta hydrolase"/>
    <property type="match status" value="1"/>
</dbReference>
<evidence type="ECO:0000313" key="4">
    <source>
        <dbReference type="RefSeq" id="XP_028139193.1"/>
    </source>
</evidence>
<name>A0A6P7G2B5_DIAVI</name>
<dbReference type="RefSeq" id="XP_028139193.1">
    <property type="nucleotide sequence ID" value="XM_028283392.1"/>
</dbReference>
<dbReference type="PANTHER" id="PTHR45580">
    <property type="entry name" value="PROTEIN CBG05369"/>
    <property type="match status" value="1"/>
</dbReference>